<dbReference type="RefSeq" id="XP_016765606.1">
    <property type="nucleotide sequence ID" value="XM_016908479.1"/>
</dbReference>
<name>N1QJV6_SPHMS</name>
<keyword evidence="1" id="KW-0472">Membrane</keyword>
<dbReference type="AlphaFoldDB" id="N1QJV6"/>
<gene>
    <name evidence="3" type="ORF">SEPMUDRAFT_32050</name>
</gene>
<evidence type="ECO:0000256" key="1">
    <source>
        <dbReference type="SAM" id="Phobius"/>
    </source>
</evidence>
<keyword evidence="2" id="KW-0732">Signal</keyword>
<keyword evidence="4" id="KW-1185">Reference proteome</keyword>
<evidence type="ECO:0000313" key="4">
    <source>
        <dbReference type="Proteomes" id="UP000016931"/>
    </source>
</evidence>
<organism evidence="3 4">
    <name type="scientific">Sphaerulina musiva (strain SO2202)</name>
    <name type="common">Poplar stem canker fungus</name>
    <name type="synonym">Septoria musiva</name>
    <dbReference type="NCBI Taxonomy" id="692275"/>
    <lineage>
        <taxon>Eukaryota</taxon>
        <taxon>Fungi</taxon>
        <taxon>Dikarya</taxon>
        <taxon>Ascomycota</taxon>
        <taxon>Pezizomycotina</taxon>
        <taxon>Dothideomycetes</taxon>
        <taxon>Dothideomycetidae</taxon>
        <taxon>Mycosphaerellales</taxon>
        <taxon>Mycosphaerellaceae</taxon>
        <taxon>Sphaerulina</taxon>
    </lineage>
</organism>
<dbReference type="GeneID" id="27905616"/>
<evidence type="ECO:0000256" key="2">
    <source>
        <dbReference type="SAM" id="SignalP"/>
    </source>
</evidence>
<feature type="chain" id="PRO_5004110896" evidence="2">
    <location>
        <begin position="17"/>
        <end position="275"/>
    </location>
</feature>
<dbReference type="EMBL" id="KB456260">
    <property type="protein sequence ID" value="EMF17485.1"/>
    <property type="molecule type" value="Genomic_DNA"/>
</dbReference>
<keyword evidence="1" id="KW-0812">Transmembrane</keyword>
<keyword evidence="1" id="KW-1133">Transmembrane helix</keyword>
<dbReference type="HOGENOM" id="CLU_070640_0_0_1"/>
<feature type="signal peptide" evidence="2">
    <location>
        <begin position="1"/>
        <end position="16"/>
    </location>
</feature>
<reference evidence="3 4" key="1">
    <citation type="journal article" date="2012" name="PLoS Pathog.">
        <title>Diverse lifestyles and strategies of plant pathogenesis encoded in the genomes of eighteen Dothideomycetes fungi.</title>
        <authorList>
            <person name="Ohm R.A."/>
            <person name="Feau N."/>
            <person name="Henrissat B."/>
            <person name="Schoch C.L."/>
            <person name="Horwitz B.A."/>
            <person name="Barry K.W."/>
            <person name="Condon B.J."/>
            <person name="Copeland A.C."/>
            <person name="Dhillon B."/>
            <person name="Glaser F."/>
            <person name="Hesse C.N."/>
            <person name="Kosti I."/>
            <person name="LaButti K."/>
            <person name="Lindquist E.A."/>
            <person name="Lucas S."/>
            <person name="Salamov A.A."/>
            <person name="Bradshaw R.E."/>
            <person name="Ciuffetti L."/>
            <person name="Hamelin R.C."/>
            <person name="Kema G.H.J."/>
            <person name="Lawrence C."/>
            <person name="Scott J.A."/>
            <person name="Spatafora J.W."/>
            <person name="Turgeon B.G."/>
            <person name="de Wit P.J.G.M."/>
            <person name="Zhong S."/>
            <person name="Goodwin S.B."/>
            <person name="Grigoriev I.V."/>
        </authorList>
    </citation>
    <scope>NUCLEOTIDE SEQUENCE [LARGE SCALE GENOMIC DNA]</scope>
    <source>
        <strain evidence="3 4">SO2202</strain>
    </source>
</reference>
<dbReference type="eggNOG" id="ENOG502SF32">
    <property type="taxonomic scope" value="Eukaryota"/>
</dbReference>
<dbReference type="OrthoDB" id="1733656at2759"/>
<accession>N1QJV6</accession>
<dbReference type="STRING" id="692275.N1QJV6"/>
<dbReference type="Proteomes" id="UP000016931">
    <property type="component" value="Unassembled WGS sequence"/>
</dbReference>
<sequence length="275" mass="29215">MRASTLILALPALAAAQQQIPILDQVADRVKGWLSRATASVSAVVEKASTQASVADPVAAAAATVVDLKVERLTLENHKDLIQPGASTAAPGIETWEVFVTGGNKTCYGRCTRAETAFNESVLLLAASTNPPPPRLALLDCESDGVLCHAWAVSPPSILHLQLPQPLADQSTPASTVRSIRLNSTTVTAPQIAALHLEEKYLETEPYEGYFHPFDGPLAEYGLQIPLGYAVHYFSMIPSWAFMIGISFFSRSIMGRRMTPAAPQANAGPAAAAAQ</sequence>
<protein>
    <submittedName>
        <fullName evidence="3">Uncharacterized protein</fullName>
    </submittedName>
</protein>
<proteinExistence type="predicted"/>
<evidence type="ECO:0000313" key="3">
    <source>
        <dbReference type="EMBL" id="EMF17485.1"/>
    </source>
</evidence>
<feature type="transmembrane region" description="Helical" evidence="1">
    <location>
        <begin position="230"/>
        <end position="249"/>
    </location>
</feature>
<dbReference type="OMA" id="TPEEWWV"/>